<comment type="caution">
    <text evidence="3">The sequence shown here is derived from an EMBL/GenBank/DDBJ whole genome shotgun (WGS) entry which is preliminary data.</text>
</comment>
<dbReference type="AlphaFoldDB" id="A0A841KUR7"/>
<dbReference type="SUPFAM" id="SSF55021">
    <property type="entry name" value="ACT-like"/>
    <property type="match status" value="1"/>
</dbReference>
<reference evidence="3 4" key="1">
    <citation type="submission" date="2020-08" db="EMBL/GenBank/DDBJ databases">
        <title>Genomic Encyclopedia of Type Strains, Phase IV (KMG-IV): sequencing the most valuable type-strain genomes for metagenomic binning, comparative biology and taxonomic classification.</title>
        <authorList>
            <person name="Goeker M."/>
        </authorList>
    </citation>
    <scope>NUCLEOTIDE SEQUENCE [LARGE SCALE GENOMIC DNA]</scope>
    <source>
        <strain evidence="3 4">DSM 103526</strain>
    </source>
</reference>
<dbReference type="NCBIfam" id="NF003361">
    <property type="entry name" value="PRK04435.1"/>
    <property type="match status" value="1"/>
</dbReference>
<dbReference type="Proteomes" id="UP000579281">
    <property type="component" value="Unassembled WGS sequence"/>
</dbReference>
<dbReference type="InterPro" id="IPR008310">
    <property type="entry name" value="UPF0735_ACT_dom-cont"/>
</dbReference>
<dbReference type="HAMAP" id="MF_00707">
    <property type="entry name" value="UPF0735"/>
    <property type="match status" value="1"/>
</dbReference>
<protein>
    <recommendedName>
        <fullName evidence="1">UPF0735 ACT domain-containing protein HNQ80_003515</fullName>
    </recommendedName>
</protein>
<gene>
    <name evidence="3" type="ORF">HNQ80_003515</name>
</gene>
<keyword evidence="4" id="KW-1185">Reference proteome</keyword>
<evidence type="ECO:0000313" key="4">
    <source>
        <dbReference type="Proteomes" id="UP000579281"/>
    </source>
</evidence>
<keyword evidence="3" id="KW-0413">Isomerase</keyword>
<name>A0A841KUR7_9FIRM</name>
<organism evidence="3 4">
    <name type="scientific">Anaerosolibacter carboniphilus</name>
    <dbReference type="NCBI Taxonomy" id="1417629"/>
    <lineage>
        <taxon>Bacteria</taxon>
        <taxon>Bacillati</taxon>
        <taxon>Bacillota</taxon>
        <taxon>Clostridia</taxon>
        <taxon>Peptostreptococcales</taxon>
        <taxon>Thermotaleaceae</taxon>
        <taxon>Anaerosolibacter</taxon>
    </lineage>
</organism>
<feature type="domain" description="ACT" evidence="2">
    <location>
        <begin position="70"/>
        <end position="146"/>
    </location>
</feature>
<dbReference type="GO" id="GO:0016853">
    <property type="term" value="F:isomerase activity"/>
    <property type="evidence" value="ECO:0007669"/>
    <property type="project" value="UniProtKB-KW"/>
</dbReference>
<dbReference type="RefSeq" id="WP_184311896.1">
    <property type="nucleotide sequence ID" value="NZ_JACHEN010000023.1"/>
</dbReference>
<evidence type="ECO:0000313" key="3">
    <source>
        <dbReference type="EMBL" id="MBB6217396.1"/>
    </source>
</evidence>
<accession>A0A841KUR7</accession>
<dbReference type="EMBL" id="JACHEN010000023">
    <property type="protein sequence ID" value="MBB6217396.1"/>
    <property type="molecule type" value="Genomic_DNA"/>
</dbReference>
<dbReference type="PIRSF" id="PIRSF025624">
    <property type="entry name" value="ACT_PheB"/>
    <property type="match status" value="1"/>
</dbReference>
<dbReference type="InterPro" id="IPR045865">
    <property type="entry name" value="ACT-like_dom_sf"/>
</dbReference>
<sequence length="146" mass="16133">MGKKKFLIIDTEILPDVYEKVLFAKELIRLGKAKGVTEAVEMAEISRSTFYKYKDFIFSTSEHAAGQKVTISLLLNHTPGILSNILNHLASCKANILTIHQDIPINNAANISLTFDISSVIIGMDELLNSLKDQSGVLRAELIAME</sequence>
<proteinExistence type="inferred from homology"/>
<evidence type="ECO:0000256" key="1">
    <source>
        <dbReference type="HAMAP-Rule" id="MF_00707"/>
    </source>
</evidence>
<dbReference type="InterPro" id="IPR002912">
    <property type="entry name" value="ACT_dom"/>
</dbReference>
<evidence type="ECO:0000259" key="2">
    <source>
        <dbReference type="PROSITE" id="PS51671"/>
    </source>
</evidence>
<comment type="similarity">
    <text evidence="1">Belongs to the UPF0735 family.</text>
</comment>
<dbReference type="PROSITE" id="PS51671">
    <property type="entry name" value="ACT"/>
    <property type="match status" value="1"/>
</dbReference>
<dbReference type="Gene3D" id="3.30.70.260">
    <property type="match status" value="1"/>
</dbReference>